<proteinExistence type="predicted"/>
<protein>
    <submittedName>
        <fullName evidence="1">Uncharacterized protein</fullName>
    </submittedName>
</protein>
<gene>
    <name evidence="1" type="ORF">Vadar_010219</name>
</gene>
<dbReference type="Proteomes" id="UP000828048">
    <property type="component" value="Chromosome 3"/>
</dbReference>
<comment type="caution">
    <text evidence="1">The sequence shown here is derived from an EMBL/GenBank/DDBJ whole genome shotgun (WGS) entry which is preliminary data.</text>
</comment>
<evidence type="ECO:0000313" key="1">
    <source>
        <dbReference type="EMBL" id="KAH7857208.1"/>
    </source>
</evidence>
<organism evidence="1 2">
    <name type="scientific">Vaccinium darrowii</name>
    <dbReference type="NCBI Taxonomy" id="229202"/>
    <lineage>
        <taxon>Eukaryota</taxon>
        <taxon>Viridiplantae</taxon>
        <taxon>Streptophyta</taxon>
        <taxon>Embryophyta</taxon>
        <taxon>Tracheophyta</taxon>
        <taxon>Spermatophyta</taxon>
        <taxon>Magnoliopsida</taxon>
        <taxon>eudicotyledons</taxon>
        <taxon>Gunneridae</taxon>
        <taxon>Pentapetalae</taxon>
        <taxon>asterids</taxon>
        <taxon>Ericales</taxon>
        <taxon>Ericaceae</taxon>
        <taxon>Vaccinioideae</taxon>
        <taxon>Vaccinieae</taxon>
        <taxon>Vaccinium</taxon>
    </lineage>
</organism>
<sequence length="403" mass="45634">MWQKKSTVGVEILAGTKDPGHHSHTRQLIFVYTYELFMTLGGQTRAHINFTPKSIFYILVLPSLRSRHSDDKLKFTEMEHFDDFEDQVSITVDQNEVPISDSEEDSFYSSVFDDFWFFKRYGLAKLEEGNRGYQMIKKCITDDMGNDTDVAAIHQIPWSGPNGRGRSEAFRISSTKMAKKRGGNANVRRAWYGGSRTEICGILSHGFRRCRQSDDEDGFGVYLSPSQFIMDGALSSAEDEYGLRHVLLCNVILGKMEEIRTNSKQFKPSSLEFDSGVDNLSKPTRIIIWEAFMKSRIFPIYVVSFRALNARGFGRAQAPEYNLNTPCVGFSFVIPKLANFLPPSKMVLIGKYQSEFQKNKISKAQLIHRLRQLAGDGLLNDLIKSYTNNKELEGSTSSASADP</sequence>
<evidence type="ECO:0000313" key="2">
    <source>
        <dbReference type="Proteomes" id="UP000828048"/>
    </source>
</evidence>
<keyword evidence="2" id="KW-1185">Reference proteome</keyword>
<name>A0ACB7YUQ2_9ERIC</name>
<reference evidence="1 2" key="1">
    <citation type="journal article" date="2021" name="Hortic Res">
        <title>High-quality reference genome and annotation aids understanding of berry development for evergreen blueberry (Vaccinium darrowii).</title>
        <authorList>
            <person name="Yu J."/>
            <person name="Hulse-Kemp A.M."/>
            <person name="Babiker E."/>
            <person name="Staton M."/>
        </authorList>
    </citation>
    <scope>NUCLEOTIDE SEQUENCE [LARGE SCALE GENOMIC DNA]</scope>
    <source>
        <strain evidence="2">cv. NJ 8807/NJ 8810</strain>
        <tissue evidence="1">Young leaf</tissue>
    </source>
</reference>
<accession>A0ACB7YUQ2</accession>
<dbReference type="EMBL" id="CM037153">
    <property type="protein sequence ID" value="KAH7857208.1"/>
    <property type="molecule type" value="Genomic_DNA"/>
</dbReference>